<dbReference type="AlphaFoldDB" id="A0A420XXR6"/>
<name>A0A420XXR6_9PEZI</name>
<evidence type="ECO:0000313" key="3">
    <source>
        <dbReference type="EMBL" id="RKU40453.1"/>
    </source>
</evidence>
<dbReference type="Proteomes" id="UP000275385">
    <property type="component" value="Unassembled WGS sequence"/>
</dbReference>
<evidence type="ECO:0000313" key="4">
    <source>
        <dbReference type="Proteomes" id="UP000275385"/>
    </source>
</evidence>
<feature type="compositionally biased region" description="Low complexity" evidence="1">
    <location>
        <begin position="247"/>
        <end position="258"/>
    </location>
</feature>
<dbReference type="Pfam" id="PF25545">
    <property type="entry name" value="DUF7924"/>
    <property type="match status" value="1"/>
</dbReference>
<feature type="compositionally biased region" description="Basic and acidic residues" evidence="1">
    <location>
        <begin position="327"/>
        <end position="340"/>
    </location>
</feature>
<evidence type="ECO:0000259" key="2">
    <source>
        <dbReference type="Pfam" id="PF25545"/>
    </source>
</evidence>
<feature type="domain" description="DUF7924" evidence="2">
    <location>
        <begin position="40"/>
        <end position="188"/>
    </location>
</feature>
<dbReference type="InterPro" id="IPR057684">
    <property type="entry name" value="DUF7924"/>
</dbReference>
<organism evidence="3 4">
    <name type="scientific">Coniochaeta pulveracea</name>
    <dbReference type="NCBI Taxonomy" id="177199"/>
    <lineage>
        <taxon>Eukaryota</taxon>
        <taxon>Fungi</taxon>
        <taxon>Dikarya</taxon>
        <taxon>Ascomycota</taxon>
        <taxon>Pezizomycotina</taxon>
        <taxon>Sordariomycetes</taxon>
        <taxon>Sordariomycetidae</taxon>
        <taxon>Coniochaetales</taxon>
        <taxon>Coniochaetaceae</taxon>
        <taxon>Coniochaeta</taxon>
    </lineage>
</organism>
<feature type="compositionally biased region" description="Polar residues" evidence="1">
    <location>
        <begin position="311"/>
        <end position="323"/>
    </location>
</feature>
<dbReference type="OrthoDB" id="5424149at2759"/>
<gene>
    <name evidence="3" type="ORF">DL546_000874</name>
</gene>
<feature type="compositionally biased region" description="Basic and acidic residues" evidence="1">
    <location>
        <begin position="261"/>
        <end position="272"/>
    </location>
</feature>
<feature type="region of interest" description="Disordered" evidence="1">
    <location>
        <begin position="246"/>
        <end position="340"/>
    </location>
</feature>
<proteinExistence type="predicted"/>
<dbReference type="EMBL" id="QVQW01000103">
    <property type="protein sequence ID" value="RKU40453.1"/>
    <property type="molecule type" value="Genomic_DNA"/>
</dbReference>
<sequence length="340" mass="37111">MVFETGRVLLKHYEGTGYKTTLNQAFTGFPKDVGFNDGLSAPQPDFVQGVTKHEYGDFAVSKHIVGSVLSKDTPSSVTLPHIAGEWKGPGKDLAAARLQSAYDGAALVYARNQALSYLGKPDPQGHAEVTTFTTDGTTLNMFAHYAAPSEDGTLKYHQYPIKSTNLTDSHQGLKDGRRGLRNIQDHAREHSFAMRDQLKEHWKQQRVGSRPVTNEDLSAGADGALEETSIGENGYVVVEPPCQLTPAASSSLSSSKSAQPLDDHSSLDDHPPLKSQAPLDDHPHLDNQPPLDDYPPLDRASSGSGHKRKASSPQQGPSRASSKMRSKAQDYWKWDAKERK</sequence>
<comment type="caution">
    <text evidence="3">The sequence shown here is derived from an EMBL/GenBank/DDBJ whole genome shotgun (WGS) entry which is preliminary data.</text>
</comment>
<keyword evidence="4" id="KW-1185">Reference proteome</keyword>
<feature type="region of interest" description="Disordered" evidence="1">
    <location>
        <begin position="200"/>
        <end position="220"/>
    </location>
</feature>
<protein>
    <recommendedName>
        <fullName evidence="2">DUF7924 domain-containing protein</fullName>
    </recommendedName>
</protein>
<dbReference type="STRING" id="177199.A0A420XXR6"/>
<evidence type="ECO:0000256" key="1">
    <source>
        <dbReference type="SAM" id="MobiDB-lite"/>
    </source>
</evidence>
<reference evidence="3 4" key="1">
    <citation type="submission" date="2018-08" db="EMBL/GenBank/DDBJ databases">
        <title>Draft genome of the lignicolous fungus Coniochaeta pulveracea.</title>
        <authorList>
            <person name="Borstlap C.J."/>
            <person name="De Witt R.N."/>
            <person name="Botha A."/>
            <person name="Volschenk H."/>
        </authorList>
    </citation>
    <scope>NUCLEOTIDE SEQUENCE [LARGE SCALE GENOMIC DNA]</scope>
    <source>
        <strain evidence="3 4">CAB683</strain>
    </source>
</reference>
<accession>A0A420XXR6</accession>